<dbReference type="GO" id="GO:0003690">
    <property type="term" value="F:double-stranded DNA binding"/>
    <property type="evidence" value="ECO:0007669"/>
    <property type="project" value="UniProtKB-ARBA"/>
</dbReference>
<dbReference type="Proteomes" id="UP001209878">
    <property type="component" value="Unassembled WGS sequence"/>
</dbReference>
<evidence type="ECO:0000256" key="5">
    <source>
        <dbReference type="ARBA" id="ARBA00022771"/>
    </source>
</evidence>
<gene>
    <name evidence="13" type="ORF">NP493_570g03000</name>
</gene>
<feature type="domain" description="C2H2-type" evidence="12">
    <location>
        <begin position="64"/>
        <end position="87"/>
    </location>
</feature>
<sequence length="517" mass="55456">MSAAATPKGMPRNLTPTGAHFGGALGITPMKGHPALSLVAELGTDVPSSDSEVSEAVAEVVPSEVCPECRKVFKRRVYLQRHMEREHWSTAKVFKCDDCSYETKHQSNLSVHRRTHTGERPYHCGACGQRYTQGHLLKSHIRSRHAGNMQFYNLEKKSDSTRGRKSLDPKHDHLSPLVGGLGHKQDKISALLAAASNGGHLPPQQSQTHPMRFGRLGLSPATINQYMNAIAPFPVRHMMSPQVALAGGLLMTPQLFALGGIPGGLPAIGSAMLPGTLRQGMPMMSTATTATMAQPTGIATTACTGNSGIKIPLKIPEIPNPSGSASFFPMDSASLFSTGGASIFPTGGSSDSFSPKIRELSSDDEIAVPEDLSTKKTATAEKKVTMSTDERNAVPLEGAPQDLSNYSKFDEMSASPGGEQAAIKRDTSYEPFHSDVATMTETSCTDATTRCPHRRELRQLRRNILRMLSVFTPELNIENGIDCNSNQVDQLLHEVIYSNDEDDVVADGNAGAPGGKG</sequence>
<accession>A0AAD9KW42</accession>
<evidence type="ECO:0000256" key="7">
    <source>
        <dbReference type="ARBA" id="ARBA00023015"/>
    </source>
</evidence>
<evidence type="ECO:0000256" key="8">
    <source>
        <dbReference type="ARBA" id="ARBA00023125"/>
    </source>
</evidence>
<evidence type="ECO:0000256" key="10">
    <source>
        <dbReference type="ARBA" id="ARBA00023242"/>
    </source>
</evidence>
<organism evidence="13 14">
    <name type="scientific">Ridgeia piscesae</name>
    <name type="common">Tubeworm</name>
    <dbReference type="NCBI Taxonomy" id="27915"/>
    <lineage>
        <taxon>Eukaryota</taxon>
        <taxon>Metazoa</taxon>
        <taxon>Spiralia</taxon>
        <taxon>Lophotrochozoa</taxon>
        <taxon>Annelida</taxon>
        <taxon>Polychaeta</taxon>
        <taxon>Sedentaria</taxon>
        <taxon>Canalipalpata</taxon>
        <taxon>Sabellida</taxon>
        <taxon>Siboglinidae</taxon>
        <taxon>Ridgeia</taxon>
    </lineage>
</organism>
<keyword evidence="4" id="KW-0677">Repeat</keyword>
<keyword evidence="10" id="KW-0539">Nucleus</keyword>
<dbReference type="Gene3D" id="3.30.160.60">
    <property type="entry name" value="Classic Zinc Finger"/>
    <property type="match status" value="3"/>
</dbReference>
<feature type="domain" description="C2H2-type" evidence="12">
    <location>
        <begin position="122"/>
        <end position="150"/>
    </location>
</feature>
<dbReference type="InterPro" id="IPR036236">
    <property type="entry name" value="Znf_C2H2_sf"/>
</dbReference>
<dbReference type="GO" id="GO:0005634">
    <property type="term" value="C:nucleus"/>
    <property type="evidence" value="ECO:0007669"/>
    <property type="project" value="UniProtKB-SubCell"/>
</dbReference>
<dbReference type="FunFam" id="3.30.160.60:FF:001370">
    <property type="entry name" value="Zinc finger protein"/>
    <property type="match status" value="1"/>
</dbReference>
<evidence type="ECO:0000256" key="11">
    <source>
        <dbReference type="PROSITE-ProRule" id="PRU00042"/>
    </source>
</evidence>
<proteinExistence type="inferred from homology"/>
<dbReference type="PROSITE" id="PS00028">
    <property type="entry name" value="ZINC_FINGER_C2H2_1"/>
    <property type="match status" value="2"/>
</dbReference>
<comment type="caution">
    <text evidence="13">The sequence shown here is derived from an EMBL/GenBank/DDBJ whole genome shotgun (WGS) entry which is preliminary data.</text>
</comment>
<dbReference type="FunFam" id="3.30.160.60:FF:000446">
    <property type="entry name" value="Zinc finger protein"/>
    <property type="match status" value="1"/>
</dbReference>
<evidence type="ECO:0000256" key="3">
    <source>
        <dbReference type="ARBA" id="ARBA00022723"/>
    </source>
</evidence>
<dbReference type="AlphaFoldDB" id="A0AAD9KW42"/>
<feature type="domain" description="C2H2-type" evidence="12">
    <location>
        <begin position="94"/>
        <end position="121"/>
    </location>
</feature>
<evidence type="ECO:0000256" key="1">
    <source>
        <dbReference type="ARBA" id="ARBA00004123"/>
    </source>
</evidence>
<dbReference type="Pfam" id="PF00096">
    <property type="entry name" value="zf-C2H2"/>
    <property type="match status" value="2"/>
</dbReference>
<keyword evidence="3" id="KW-0479">Metal-binding</keyword>
<dbReference type="SMART" id="SM00355">
    <property type="entry name" value="ZnF_C2H2"/>
    <property type="match status" value="3"/>
</dbReference>
<evidence type="ECO:0000313" key="14">
    <source>
        <dbReference type="Proteomes" id="UP001209878"/>
    </source>
</evidence>
<keyword evidence="6" id="KW-0862">Zinc</keyword>
<evidence type="ECO:0000313" key="13">
    <source>
        <dbReference type="EMBL" id="KAK2177960.1"/>
    </source>
</evidence>
<dbReference type="SUPFAM" id="SSF57667">
    <property type="entry name" value="beta-beta-alpha zinc fingers"/>
    <property type="match status" value="1"/>
</dbReference>
<dbReference type="EMBL" id="JAODUO010000569">
    <property type="protein sequence ID" value="KAK2177960.1"/>
    <property type="molecule type" value="Genomic_DNA"/>
</dbReference>
<evidence type="ECO:0000256" key="9">
    <source>
        <dbReference type="ARBA" id="ARBA00023163"/>
    </source>
</evidence>
<keyword evidence="5 11" id="KW-0863">Zinc-finger</keyword>
<dbReference type="GO" id="GO:0008270">
    <property type="term" value="F:zinc ion binding"/>
    <property type="evidence" value="ECO:0007669"/>
    <property type="project" value="UniProtKB-KW"/>
</dbReference>
<dbReference type="PANTHER" id="PTHR24406">
    <property type="entry name" value="TRANSCRIPTIONAL REPRESSOR CTCFL-RELATED"/>
    <property type="match status" value="1"/>
</dbReference>
<comment type="subcellular location">
    <subcellularLocation>
        <location evidence="1">Nucleus</location>
    </subcellularLocation>
</comment>
<dbReference type="InterPro" id="IPR013087">
    <property type="entry name" value="Znf_C2H2_type"/>
</dbReference>
<evidence type="ECO:0000256" key="2">
    <source>
        <dbReference type="ARBA" id="ARBA00006991"/>
    </source>
</evidence>
<name>A0AAD9KW42_RIDPI</name>
<keyword evidence="8" id="KW-0238">DNA-binding</keyword>
<protein>
    <recommendedName>
        <fullName evidence="12">C2H2-type domain-containing protein</fullName>
    </recommendedName>
</protein>
<dbReference type="InterPro" id="IPR050888">
    <property type="entry name" value="ZnF_C2H2-type_TF"/>
</dbReference>
<keyword evidence="7" id="KW-0805">Transcription regulation</keyword>
<reference evidence="13" key="1">
    <citation type="journal article" date="2023" name="Mol. Biol. Evol.">
        <title>Third-Generation Sequencing Reveals the Adaptive Role of the Epigenome in Three Deep-Sea Polychaetes.</title>
        <authorList>
            <person name="Perez M."/>
            <person name="Aroh O."/>
            <person name="Sun Y."/>
            <person name="Lan Y."/>
            <person name="Juniper S.K."/>
            <person name="Young C.R."/>
            <person name="Angers B."/>
            <person name="Qian P.Y."/>
        </authorList>
    </citation>
    <scope>NUCLEOTIDE SEQUENCE</scope>
    <source>
        <strain evidence="13">R07B-5</strain>
    </source>
</reference>
<keyword evidence="9" id="KW-0804">Transcription</keyword>
<evidence type="ECO:0000259" key="12">
    <source>
        <dbReference type="PROSITE" id="PS50157"/>
    </source>
</evidence>
<keyword evidence="14" id="KW-1185">Reference proteome</keyword>
<evidence type="ECO:0000256" key="6">
    <source>
        <dbReference type="ARBA" id="ARBA00022833"/>
    </source>
</evidence>
<dbReference type="PROSITE" id="PS50157">
    <property type="entry name" value="ZINC_FINGER_C2H2_2"/>
    <property type="match status" value="3"/>
</dbReference>
<comment type="similarity">
    <text evidence="2">Belongs to the krueppel C2H2-type zinc-finger protein family.</text>
</comment>
<evidence type="ECO:0000256" key="4">
    <source>
        <dbReference type="ARBA" id="ARBA00022737"/>
    </source>
</evidence>